<evidence type="ECO:0000313" key="1">
    <source>
        <dbReference type="EMBL" id="KTB35908.1"/>
    </source>
</evidence>
<reference evidence="1 2" key="1">
    <citation type="submission" date="2015-12" db="EMBL/GenBank/DDBJ databases">
        <title>Draft genome sequence of Moniliophthora roreri, the causal agent of frosty pod rot of cacao.</title>
        <authorList>
            <person name="Aime M.C."/>
            <person name="Diaz-Valderrama J.R."/>
            <person name="Kijpornyongpan T."/>
            <person name="Phillips-Mora W."/>
        </authorList>
    </citation>
    <scope>NUCLEOTIDE SEQUENCE [LARGE SCALE GENOMIC DNA]</scope>
    <source>
        <strain evidence="1 2">MCA 2952</strain>
    </source>
</reference>
<gene>
    <name evidence="1" type="ORF">WG66_11516</name>
</gene>
<comment type="caution">
    <text evidence="1">The sequence shown here is derived from an EMBL/GenBank/DDBJ whole genome shotgun (WGS) entry which is preliminary data.</text>
</comment>
<name>A0A0W0FI68_MONRR</name>
<sequence length="43" mass="5024">MGYDLLQFCLFYLNNNVIHSGNRWAVSLLPSTYKTRSLIYPTI</sequence>
<proteinExistence type="predicted"/>
<evidence type="ECO:0000313" key="2">
    <source>
        <dbReference type="Proteomes" id="UP000054988"/>
    </source>
</evidence>
<organism evidence="1 2">
    <name type="scientific">Moniliophthora roreri</name>
    <name type="common">Frosty pod rot fungus</name>
    <name type="synonym">Monilia roreri</name>
    <dbReference type="NCBI Taxonomy" id="221103"/>
    <lineage>
        <taxon>Eukaryota</taxon>
        <taxon>Fungi</taxon>
        <taxon>Dikarya</taxon>
        <taxon>Basidiomycota</taxon>
        <taxon>Agaricomycotina</taxon>
        <taxon>Agaricomycetes</taxon>
        <taxon>Agaricomycetidae</taxon>
        <taxon>Agaricales</taxon>
        <taxon>Marasmiineae</taxon>
        <taxon>Marasmiaceae</taxon>
        <taxon>Moniliophthora</taxon>
    </lineage>
</organism>
<accession>A0A0W0FI68</accession>
<dbReference type="AlphaFoldDB" id="A0A0W0FI68"/>
<dbReference type="EMBL" id="LATX01001960">
    <property type="protein sequence ID" value="KTB35908.1"/>
    <property type="molecule type" value="Genomic_DNA"/>
</dbReference>
<dbReference type="Proteomes" id="UP000054988">
    <property type="component" value="Unassembled WGS sequence"/>
</dbReference>
<protein>
    <submittedName>
        <fullName evidence="1">Uncharacterized protein</fullName>
    </submittedName>
</protein>